<sequence length="42" mass="4516">MPSEDTHTRCRWFDGAGKVSTVEDGPVGCLKRIGLGTRVPSV</sequence>
<protein>
    <submittedName>
        <fullName evidence="1">Uncharacterized protein</fullName>
    </submittedName>
</protein>
<evidence type="ECO:0000313" key="2">
    <source>
        <dbReference type="Proteomes" id="UP000075840"/>
    </source>
</evidence>
<evidence type="ECO:0000313" key="1">
    <source>
        <dbReference type="EnsemblMetazoa" id="AARA014815-PA"/>
    </source>
</evidence>
<organism evidence="1 2">
    <name type="scientific">Anopheles arabiensis</name>
    <name type="common">Mosquito</name>
    <dbReference type="NCBI Taxonomy" id="7173"/>
    <lineage>
        <taxon>Eukaryota</taxon>
        <taxon>Metazoa</taxon>
        <taxon>Ecdysozoa</taxon>
        <taxon>Arthropoda</taxon>
        <taxon>Hexapoda</taxon>
        <taxon>Insecta</taxon>
        <taxon>Pterygota</taxon>
        <taxon>Neoptera</taxon>
        <taxon>Endopterygota</taxon>
        <taxon>Diptera</taxon>
        <taxon>Nematocera</taxon>
        <taxon>Culicoidea</taxon>
        <taxon>Culicidae</taxon>
        <taxon>Anophelinae</taxon>
        <taxon>Anopheles</taxon>
    </lineage>
</organism>
<proteinExistence type="predicted"/>
<dbReference type="EMBL" id="APCN01003430">
    <property type="status" value="NOT_ANNOTATED_CDS"/>
    <property type="molecule type" value="Genomic_DNA"/>
</dbReference>
<dbReference type="VEuPathDB" id="VectorBase:AARA014815"/>
<keyword evidence="2" id="KW-1185">Reference proteome</keyword>
<name>A0A182IH81_ANOAR</name>
<dbReference type="Proteomes" id="UP000075840">
    <property type="component" value="Unassembled WGS sequence"/>
</dbReference>
<dbReference type="AlphaFoldDB" id="A0A182IH81"/>
<reference evidence="1" key="1">
    <citation type="submission" date="2022-08" db="UniProtKB">
        <authorList>
            <consortium name="EnsemblMetazoa"/>
        </authorList>
    </citation>
    <scope>IDENTIFICATION</scope>
    <source>
        <strain evidence="1">Dongola</strain>
    </source>
</reference>
<accession>A0A182IH81</accession>
<dbReference type="EnsemblMetazoa" id="AARA014815-RA">
    <property type="protein sequence ID" value="AARA014815-PA"/>
    <property type="gene ID" value="AARA014815"/>
</dbReference>